<feature type="compositionally biased region" description="Low complexity" evidence="1">
    <location>
        <begin position="1"/>
        <end position="19"/>
    </location>
</feature>
<dbReference type="AlphaFoldDB" id="A0A178V5X2"/>
<protein>
    <submittedName>
        <fullName evidence="3">Uncharacterized protein</fullName>
    </submittedName>
</protein>
<sequence>MAESPSESTSALLSTTTSTKPAQSGTVSISSPQSHHVVFPEIPIEIISEEEIVILDAALAASHSILPSVIRSVSPSQMIAGGSPITIRSITLFSKRKLSACLYIEESYLHRFRRNQSLGVTDLTGTVRLFYITVIS</sequence>
<feature type="region of interest" description="Disordered" evidence="1">
    <location>
        <begin position="1"/>
        <end position="30"/>
    </location>
</feature>
<accession>A0A5S9XLJ8</accession>
<feature type="compositionally biased region" description="Polar residues" evidence="1">
    <location>
        <begin position="20"/>
        <end position="30"/>
    </location>
</feature>
<evidence type="ECO:0000313" key="5">
    <source>
        <dbReference type="Proteomes" id="UP000434276"/>
    </source>
</evidence>
<evidence type="ECO:0000313" key="4">
    <source>
        <dbReference type="Proteomes" id="UP000078284"/>
    </source>
</evidence>
<evidence type="ECO:0000313" key="2">
    <source>
        <dbReference type="EMBL" id="CAA0386934.1"/>
    </source>
</evidence>
<dbReference type="Proteomes" id="UP000078284">
    <property type="component" value="Chromosome 3"/>
</dbReference>
<dbReference type="Proteomes" id="UP000434276">
    <property type="component" value="Unassembled WGS sequence"/>
</dbReference>
<evidence type="ECO:0000313" key="3">
    <source>
        <dbReference type="EMBL" id="OAP01599.1"/>
    </source>
</evidence>
<gene>
    <name evidence="3" type="ordered locus">AXX17_At3g51690</name>
    <name evidence="2" type="ORF">C24_LOCUS15972</name>
</gene>
<organism evidence="3 4">
    <name type="scientific">Arabidopsis thaliana</name>
    <name type="common">Mouse-ear cress</name>
    <dbReference type="NCBI Taxonomy" id="3702"/>
    <lineage>
        <taxon>Eukaryota</taxon>
        <taxon>Viridiplantae</taxon>
        <taxon>Streptophyta</taxon>
        <taxon>Embryophyta</taxon>
        <taxon>Tracheophyta</taxon>
        <taxon>Spermatophyta</taxon>
        <taxon>Magnoliopsida</taxon>
        <taxon>eudicotyledons</taxon>
        <taxon>Gunneridae</taxon>
        <taxon>Pentapetalae</taxon>
        <taxon>rosids</taxon>
        <taxon>malvids</taxon>
        <taxon>Brassicales</taxon>
        <taxon>Brassicaceae</taxon>
        <taxon>Camelineae</taxon>
        <taxon>Arabidopsis</taxon>
    </lineage>
</organism>
<reference evidence="4" key="1">
    <citation type="journal article" date="2016" name="Proc. Natl. Acad. Sci. U.S.A.">
        <title>Chromosome-level assembly of Arabidopsis thaliana Ler reveals the extent of translocation and inversion polymorphisms.</title>
        <authorList>
            <person name="Zapata L."/>
            <person name="Ding J."/>
            <person name="Willing E.M."/>
            <person name="Hartwig B."/>
            <person name="Bezdan D."/>
            <person name="Jiao W.B."/>
            <person name="Patel V."/>
            <person name="Velikkakam James G."/>
            <person name="Koornneef M."/>
            <person name="Ossowski S."/>
            <person name="Schneeberger K."/>
        </authorList>
    </citation>
    <scope>NUCLEOTIDE SEQUENCE [LARGE SCALE GENOMIC DNA]</scope>
    <source>
        <strain evidence="4">cv. Landsberg erecta</strain>
    </source>
</reference>
<accession>A0A178V5X2</accession>
<reference evidence="3" key="2">
    <citation type="submission" date="2016-03" db="EMBL/GenBank/DDBJ databases">
        <title>Full-length assembly of Arabidopsis thaliana Ler reveals the complement of translocations and inversions.</title>
        <authorList>
            <person name="Zapata L."/>
            <person name="Schneeberger K."/>
            <person name="Ossowski S."/>
        </authorList>
    </citation>
    <scope>NUCLEOTIDE SEQUENCE [LARGE SCALE GENOMIC DNA]</scope>
    <source>
        <tissue evidence="3">Leaf</tissue>
    </source>
</reference>
<dbReference type="EMBL" id="LUHQ01000003">
    <property type="protein sequence ID" value="OAP01599.1"/>
    <property type="molecule type" value="Genomic_DNA"/>
</dbReference>
<evidence type="ECO:0000256" key="1">
    <source>
        <dbReference type="SAM" id="MobiDB-lite"/>
    </source>
</evidence>
<dbReference type="EMBL" id="CACSHJ010000089">
    <property type="protein sequence ID" value="CAA0386934.1"/>
    <property type="molecule type" value="Genomic_DNA"/>
</dbReference>
<reference evidence="2 5" key="3">
    <citation type="submission" date="2019-12" db="EMBL/GenBank/DDBJ databases">
        <authorList>
            <person name="Jiao W.-B."/>
            <person name="Schneeberger K."/>
        </authorList>
    </citation>
    <scope>NUCLEOTIDE SEQUENCE [LARGE SCALE GENOMIC DNA]</scope>
    <source>
        <strain evidence="5">cv. C24</strain>
    </source>
</reference>
<name>A0A178V5X2_ARATH</name>
<dbReference type="ExpressionAtlas" id="A0A178V5X2">
    <property type="expression patterns" value="baseline and differential"/>
</dbReference>
<proteinExistence type="predicted"/>
<dbReference type="OrthoDB" id="10402655at2759"/>